<keyword evidence="3" id="KW-1185">Reference proteome</keyword>
<evidence type="ECO:0000313" key="2">
    <source>
        <dbReference type="EMBL" id="GIY93001.1"/>
    </source>
</evidence>
<keyword evidence="1" id="KW-0732">Signal</keyword>
<evidence type="ECO:0000256" key="1">
    <source>
        <dbReference type="SAM" id="SignalP"/>
    </source>
</evidence>
<dbReference type="AlphaFoldDB" id="A0AAV4XGC3"/>
<name>A0AAV4XGC3_CAEEX</name>
<feature type="signal peptide" evidence="1">
    <location>
        <begin position="1"/>
        <end position="23"/>
    </location>
</feature>
<dbReference type="EMBL" id="BPLR01017610">
    <property type="protein sequence ID" value="GIY93001.1"/>
    <property type="molecule type" value="Genomic_DNA"/>
</dbReference>
<reference evidence="2 3" key="1">
    <citation type="submission" date="2021-06" db="EMBL/GenBank/DDBJ databases">
        <title>Caerostris extrusa draft genome.</title>
        <authorList>
            <person name="Kono N."/>
            <person name="Arakawa K."/>
        </authorList>
    </citation>
    <scope>NUCLEOTIDE SEQUENCE [LARGE SCALE GENOMIC DNA]</scope>
</reference>
<protein>
    <recommendedName>
        <fullName evidence="4">Secreted protein</fullName>
    </recommendedName>
</protein>
<dbReference type="Proteomes" id="UP001054945">
    <property type="component" value="Unassembled WGS sequence"/>
</dbReference>
<comment type="caution">
    <text evidence="2">The sequence shown here is derived from an EMBL/GenBank/DDBJ whole genome shotgun (WGS) entry which is preliminary data.</text>
</comment>
<evidence type="ECO:0000313" key="3">
    <source>
        <dbReference type="Proteomes" id="UP001054945"/>
    </source>
</evidence>
<accession>A0AAV4XGC3</accession>
<proteinExistence type="predicted"/>
<evidence type="ECO:0008006" key="4">
    <source>
        <dbReference type="Google" id="ProtNLM"/>
    </source>
</evidence>
<feature type="chain" id="PRO_5043506693" description="Secreted protein" evidence="1">
    <location>
        <begin position="24"/>
        <end position="99"/>
    </location>
</feature>
<sequence>MSHFLLLILVEIGFLAYFNLVETTRSYKLVDWSSIHPNETLSLRETPPILLAIIRPSTLETVTQESATHFEGCHRLIFAYCSTIHCLPTGVENQTRHRR</sequence>
<gene>
    <name evidence="2" type="ORF">CEXT_26971</name>
</gene>
<organism evidence="2 3">
    <name type="scientific">Caerostris extrusa</name>
    <name type="common">Bark spider</name>
    <name type="synonym">Caerostris bankana</name>
    <dbReference type="NCBI Taxonomy" id="172846"/>
    <lineage>
        <taxon>Eukaryota</taxon>
        <taxon>Metazoa</taxon>
        <taxon>Ecdysozoa</taxon>
        <taxon>Arthropoda</taxon>
        <taxon>Chelicerata</taxon>
        <taxon>Arachnida</taxon>
        <taxon>Araneae</taxon>
        <taxon>Araneomorphae</taxon>
        <taxon>Entelegynae</taxon>
        <taxon>Araneoidea</taxon>
        <taxon>Araneidae</taxon>
        <taxon>Caerostris</taxon>
    </lineage>
</organism>